<proteinExistence type="predicted"/>
<dbReference type="RefSeq" id="WP_246975377.1">
    <property type="nucleotide sequence ID" value="NZ_CP095398.1"/>
</dbReference>
<accession>A0ABD5P0N6</accession>
<evidence type="ECO:0008006" key="3">
    <source>
        <dbReference type="Google" id="ProtNLM"/>
    </source>
</evidence>
<dbReference type="Proteomes" id="UP001595821">
    <property type="component" value="Unassembled WGS sequence"/>
</dbReference>
<comment type="caution">
    <text evidence="1">The sequence shown here is derived from an EMBL/GenBank/DDBJ whole genome shotgun (WGS) entry which is preliminary data.</text>
</comment>
<dbReference type="GeneID" id="71856314"/>
<gene>
    <name evidence="1" type="ORF">ACFOZ7_12940</name>
</gene>
<name>A0ABD5P0N6_9EURY</name>
<evidence type="ECO:0000313" key="2">
    <source>
        <dbReference type="Proteomes" id="UP001595821"/>
    </source>
</evidence>
<protein>
    <recommendedName>
        <fullName evidence="3">Lipoate--protein ligase</fullName>
    </recommendedName>
</protein>
<dbReference type="Gene3D" id="3.30.390.50">
    <property type="entry name" value="CO dehydrogenase flavoprotein, C-terminal domain"/>
    <property type="match status" value="1"/>
</dbReference>
<sequence length="89" mass="9609">MHDSATVKVPAGKLVEVDVTYDDRLTDVRVTGDFFLEPPERHASLEAALEGHPADVSRPTLVEAIEAVDATLIGFDAEHLADATLEAIR</sequence>
<dbReference type="EMBL" id="JBHSDJ010000102">
    <property type="protein sequence ID" value="MFC4247847.1"/>
    <property type="molecule type" value="Genomic_DNA"/>
</dbReference>
<reference evidence="1 2" key="1">
    <citation type="journal article" date="2014" name="Int. J. Syst. Evol. Microbiol.">
        <title>Complete genome sequence of Corynebacterium casei LMG S-19264T (=DSM 44701T), isolated from a smear-ripened cheese.</title>
        <authorList>
            <consortium name="US DOE Joint Genome Institute (JGI-PGF)"/>
            <person name="Walter F."/>
            <person name="Albersmeier A."/>
            <person name="Kalinowski J."/>
            <person name="Ruckert C."/>
        </authorList>
    </citation>
    <scope>NUCLEOTIDE SEQUENCE [LARGE SCALE GENOMIC DNA]</scope>
    <source>
        <strain evidence="1 2">IBRC-M 10912</strain>
    </source>
</reference>
<organism evidence="1 2">
    <name type="scientific">Natribaculum luteum</name>
    <dbReference type="NCBI Taxonomy" id="1586232"/>
    <lineage>
        <taxon>Archaea</taxon>
        <taxon>Methanobacteriati</taxon>
        <taxon>Methanobacteriota</taxon>
        <taxon>Stenosarchaea group</taxon>
        <taxon>Halobacteria</taxon>
        <taxon>Halobacteriales</taxon>
        <taxon>Natrialbaceae</taxon>
        <taxon>Natribaculum</taxon>
    </lineage>
</organism>
<dbReference type="AlphaFoldDB" id="A0ABD5P0N6"/>
<evidence type="ECO:0000313" key="1">
    <source>
        <dbReference type="EMBL" id="MFC4247847.1"/>
    </source>
</evidence>